<reference evidence="5 6" key="1">
    <citation type="submission" date="2015-12" db="EMBL/GenBank/DDBJ databases">
        <title>The genome of Folsomia candida.</title>
        <authorList>
            <person name="Faddeeva A."/>
            <person name="Derks M.F."/>
            <person name="Anvar Y."/>
            <person name="Smit S."/>
            <person name="Van Straalen N."/>
            <person name="Roelofs D."/>
        </authorList>
    </citation>
    <scope>NUCLEOTIDE SEQUENCE [LARGE SCALE GENOMIC DNA]</scope>
    <source>
        <strain evidence="5 6">VU population</strain>
        <tissue evidence="5">Whole body</tissue>
    </source>
</reference>
<evidence type="ECO:0000256" key="1">
    <source>
        <dbReference type="ARBA" id="ARBA00022723"/>
    </source>
</evidence>
<accession>A0A226EZT8</accession>
<keyword evidence="2" id="KW-0863">Zinc-finger</keyword>
<evidence type="ECO:0000313" key="5">
    <source>
        <dbReference type="EMBL" id="OXA63075.1"/>
    </source>
</evidence>
<organism evidence="5 6">
    <name type="scientific">Folsomia candida</name>
    <name type="common">Springtail</name>
    <dbReference type="NCBI Taxonomy" id="158441"/>
    <lineage>
        <taxon>Eukaryota</taxon>
        <taxon>Metazoa</taxon>
        <taxon>Ecdysozoa</taxon>
        <taxon>Arthropoda</taxon>
        <taxon>Hexapoda</taxon>
        <taxon>Collembola</taxon>
        <taxon>Entomobryomorpha</taxon>
        <taxon>Isotomoidea</taxon>
        <taxon>Isotomidae</taxon>
        <taxon>Proisotominae</taxon>
        <taxon>Folsomia</taxon>
    </lineage>
</organism>
<dbReference type="PANTHER" id="PTHR10315">
    <property type="entry name" value="E3 UBIQUITIN PROTEIN LIGASE SIAH"/>
    <property type="match status" value="1"/>
</dbReference>
<gene>
    <name evidence="5" type="ORF">Fcan01_02085</name>
</gene>
<keyword evidence="3" id="KW-0862">Zinc</keyword>
<dbReference type="STRING" id="158441.A0A226EZT8"/>
<dbReference type="GO" id="GO:0005737">
    <property type="term" value="C:cytoplasm"/>
    <property type="evidence" value="ECO:0007669"/>
    <property type="project" value="TreeGrafter"/>
</dbReference>
<evidence type="ECO:0000256" key="3">
    <source>
        <dbReference type="ARBA" id="ARBA00022833"/>
    </source>
</evidence>
<comment type="caution">
    <text evidence="5">The sequence shown here is derived from an EMBL/GenBank/DDBJ whole genome shotgun (WGS) entry which is preliminary data.</text>
</comment>
<name>A0A226EZT8_FOLCA</name>
<dbReference type="PANTHER" id="PTHR10315:SF117">
    <property type="entry name" value="RING-TYPE E3 UBIQUITIN TRANSFERASE"/>
    <property type="match status" value="1"/>
</dbReference>
<dbReference type="GO" id="GO:0061630">
    <property type="term" value="F:ubiquitin protein ligase activity"/>
    <property type="evidence" value="ECO:0007669"/>
    <property type="project" value="TreeGrafter"/>
</dbReference>
<evidence type="ECO:0000256" key="2">
    <source>
        <dbReference type="ARBA" id="ARBA00022771"/>
    </source>
</evidence>
<dbReference type="OrthoDB" id="6677380at2759"/>
<keyword evidence="6" id="KW-1185">Reference proteome</keyword>
<dbReference type="Proteomes" id="UP000198287">
    <property type="component" value="Unassembled WGS sequence"/>
</dbReference>
<dbReference type="InterPro" id="IPR052088">
    <property type="entry name" value="E3_ubiquitin-ligase_SINA"/>
</dbReference>
<dbReference type="EMBL" id="LNIX01000001">
    <property type="protein sequence ID" value="OXA63075.1"/>
    <property type="molecule type" value="Genomic_DNA"/>
</dbReference>
<dbReference type="AlphaFoldDB" id="A0A226EZT8"/>
<feature type="domain" description="E3 ubiquitin-protein ligase Sina-like RING finger" evidence="4">
    <location>
        <begin position="33"/>
        <end position="65"/>
    </location>
</feature>
<evidence type="ECO:0000259" key="4">
    <source>
        <dbReference type="Pfam" id="PF21362"/>
    </source>
</evidence>
<dbReference type="Pfam" id="PF21362">
    <property type="entry name" value="Sina_RING"/>
    <property type="match status" value="1"/>
</dbReference>
<dbReference type="InterPro" id="IPR049548">
    <property type="entry name" value="Sina-like_RING"/>
</dbReference>
<sequence length="285" mass="32456">MLLVAACVQCVAEMATTNGSVNMSNSKLRKVECLVCQKVAYPPVMQCKNWHLVCNQCRPSLSLCPDPDCQEEINCATRSGVSEKFLEKYVVRCKYFKDDGKGCMEAWFKDDEECLAAHEEICILREVICLVPCCSQSVQLTKILEHFENVHFMTPNANSNIEYNVSEIIMQRKCIVNETCGDKTYKNIPSYLREGEDVFLTVFRISSLRQPIFELSTVVYPYYATSSPTVNHSCKITAANQEDSNAYYKWEGPMSQIFPLTPVLKVQDETAKLKWDVCIEIVRKS</sequence>
<protein>
    <submittedName>
        <fullName evidence="5">E3 ubiquitin-protein ligase Siah2</fullName>
    </submittedName>
</protein>
<keyword evidence="1" id="KW-0479">Metal-binding</keyword>
<proteinExistence type="predicted"/>
<evidence type="ECO:0000313" key="6">
    <source>
        <dbReference type="Proteomes" id="UP000198287"/>
    </source>
</evidence>
<dbReference type="GO" id="GO:0008270">
    <property type="term" value="F:zinc ion binding"/>
    <property type="evidence" value="ECO:0007669"/>
    <property type="project" value="UniProtKB-KW"/>
</dbReference>